<comment type="subunit">
    <text evidence="5">Binds ribosomal protein uS19.</text>
</comment>
<comment type="domain">
    <text evidence="5">The PRC barrel domain binds ribosomal protein uS19.</text>
</comment>
<evidence type="ECO:0000256" key="5">
    <source>
        <dbReference type="HAMAP-Rule" id="MF_00014"/>
    </source>
</evidence>
<gene>
    <name evidence="5 8" type="primary">rimM</name>
    <name evidence="8" type="ORF">OOT00_11085</name>
</gene>
<dbReference type="InterPro" id="IPR011961">
    <property type="entry name" value="RimM"/>
</dbReference>
<protein>
    <recommendedName>
        <fullName evidence="5">Ribosome maturation factor RimM</fullName>
    </recommendedName>
</protein>
<comment type="function">
    <text evidence="5">An accessory protein needed during the final step in the assembly of 30S ribosomal subunit, possibly for assembly of the head region. Essential for efficient processing of 16S rRNA. May be needed both before and after RbfA during the maturation of 16S rRNA. It has affinity for free ribosomal 30S subunits but not for 70S ribosomes.</text>
</comment>
<comment type="similarity">
    <text evidence="5">Belongs to the RimM family.</text>
</comment>
<sequence length="172" mass="18990">MKLVRIGKIVGTHGLAGNLKVYSDAASLSVYTDCGPLHIREKQGVEPNRPFRAKQVHVHKGPVLLLRFEGIESHEAAQSLVGGVICADRDRFPEPEEGSYYWSDLIGLEVRTHEGEVLGHIRGIMETGSYDLLDVAGKGREYLVPANPDWICSVLPEDGYLVVRLPEGFLDL</sequence>
<proteinExistence type="inferred from homology"/>
<dbReference type="SUPFAM" id="SSF50346">
    <property type="entry name" value="PRC-barrel domain"/>
    <property type="match status" value="1"/>
</dbReference>
<reference evidence="8 9" key="1">
    <citation type="submission" date="2022-11" db="EMBL/GenBank/DDBJ databases">
        <title>Desulfobotulus tamanensis H1 sp. nov. - anaerobic, alkaliphilic, sulphate reducing bacterium isolated from terrestrial mud volcano.</title>
        <authorList>
            <person name="Frolova A."/>
            <person name="Merkel A.Y."/>
            <person name="Slobodkin A.I."/>
        </authorList>
    </citation>
    <scope>NUCLEOTIDE SEQUENCE [LARGE SCALE GENOMIC DNA]</scope>
    <source>
        <strain evidence="8 9">H1</strain>
    </source>
</reference>
<dbReference type="InterPro" id="IPR002676">
    <property type="entry name" value="RimM_N"/>
</dbReference>
<dbReference type="HAMAP" id="MF_00014">
    <property type="entry name" value="Ribosome_mat_RimM"/>
    <property type="match status" value="1"/>
</dbReference>
<accession>A0ABT3NAN7</accession>
<evidence type="ECO:0000256" key="2">
    <source>
        <dbReference type="ARBA" id="ARBA00022517"/>
    </source>
</evidence>
<keyword evidence="3 5" id="KW-0698">rRNA processing</keyword>
<dbReference type="RefSeq" id="WP_265425444.1">
    <property type="nucleotide sequence ID" value="NZ_JAPFPW010000012.1"/>
</dbReference>
<feature type="domain" description="RimM N-terminal" evidence="6">
    <location>
        <begin position="6"/>
        <end position="90"/>
    </location>
</feature>
<dbReference type="InterPro" id="IPR009000">
    <property type="entry name" value="Transl_B-barrel_sf"/>
</dbReference>
<name>A0ABT3NAN7_9BACT</name>
<dbReference type="Gene3D" id="2.40.30.60">
    <property type="entry name" value="RimM"/>
    <property type="match status" value="1"/>
</dbReference>
<dbReference type="Pfam" id="PF01782">
    <property type="entry name" value="RimM"/>
    <property type="match status" value="1"/>
</dbReference>
<dbReference type="InterPro" id="IPR036976">
    <property type="entry name" value="RimM_N_sf"/>
</dbReference>
<keyword evidence="2 5" id="KW-0690">Ribosome biogenesis</keyword>
<dbReference type="EMBL" id="JAPFPW010000012">
    <property type="protein sequence ID" value="MCW7754529.1"/>
    <property type="molecule type" value="Genomic_DNA"/>
</dbReference>
<dbReference type="Gene3D" id="2.30.30.240">
    <property type="entry name" value="PRC-barrel domain"/>
    <property type="match status" value="1"/>
</dbReference>
<dbReference type="PANTHER" id="PTHR33692">
    <property type="entry name" value="RIBOSOME MATURATION FACTOR RIMM"/>
    <property type="match status" value="1"/>
</dbReference>
<dbReference type="SUPFAM" id="SSF50447">
    <property type="entry name" value="Translation proteins"/>
    <property type="match status" value="1"/>
</dbReference>
<dbReference type="InterPro" id="IPR011033">
    <property type="entry name" value="PRC_barrel-like_sf"/>
</dbReference>
<evidence type="ECO:0000259" key="6">
    <source>
        <dbReference type="Pfam" id="PF01782"/>
    </source>
</evidence>
<evidence type="ECO:0000256" key="4">
    <source>
        <dbReference type="ARBA" id="ARBA00023186"/>
    </source>
</evidence>
<evidence type="ECO:0000313" key="9">
    <source>
        <dbReference type="Proteomes" id="UP001209681"/>
    </source>
</evidence>
<dbReference type="PANTHER" id="PTHR33692:SF1">
    <property type="entry name" value="RIBOSOME MATURATION FACTOR RIMM"/>
    <property type="match status" value="1"/>
</dbReference>
<dbReference type="NCBIfam" id="TIGR02273">
    <property type="entry name" value="16S_RimM"/>
    <property type="match status" value="1"/>
</dbReference>
<evidence type="ECO:0000256" key="3">
    <source>
        <dbReference type="ARBA" id="ARBA00022552"/>
    </source>
</evidence>
<feature type="domain" description="Ribosome maturation factor RimM PRC barrel" evidence="7">
    <location>
        <begin position="102"/>
        <end position="169"/>
    </location>
</feature>
<keyword evidence="4 5" id="KW-0143">Chaperone</keyword>
<evidence type="ECO:0000256" key="1">
    <source>
        <dbReference type="ARBA" id="ARBA00022490"/>
    </source>
</evidence>
<keyword evidence="9" id="KW-1185">Reference proteome</keyword>
<comment type="subcellular location">
    <subcellularLocation>
        <location evidence="5">Cytoplasm</location>
    </subcellularLocation>
</comment>
<organism evidence="8 9">
    <name type="scientific">Desulfobotulus pelophilus</name>
    <dbReference type="NCBI Taxonomy" id="2823377"/>
    <lineage>
        <taxon>Bacteria</taxon>
        <taxon>Pseudomonadati</taxon>
        <taxon>Thermodesulfobacteriota</taxon>
        <taxon>Desulfobacteria</taxon>
        <taxon>Desulfobacterales</taxon>
        <taxon>Desulfobacteraceae</taxon>
        <taxon>Desulfobotulus</taxon>
    </lineage>
</organism>
<keyword evidence="1 5" id="KW-0963">Cytoplasm</keyword>
<dbReference type="InterPro" id="IPR056792">
    <property type="entry name" value="PRC_RimM"/>
</dbReference>
<evidence type="ECO:0000259" key="7">
    <source>
        <dbReference type="Pfam" id="PF24986"/>
    </source>
</evidence>
<evidence type="ECO:0000313" key="8">
    <source>
        <dbReference type="EMBL" id="MCW7754529.1"/>
    </source>
</evidence>
<comment type="caution">
    <text evidence="8">The sequence shown here is derived from an EMBL/GenBank/DDBJ whole genome shotgun (WGS) entry which is preliminary data.</text>
</comment>
<dbReference type="Proteomes" id="UP001209681">
    <property type="component" value="Unassembled WGS sequence"/>
</dbReference>
<dbReference type="Pfam" id="PF24986">
    <property type="entry name" value="PRC_RimM"/>
    <property type="match status" value="1"/>
</dbReference>